<feature type="region of interest" description="Disordered" evidence="1">
    <location>
        <begin position="242"/>
        <end position="332"/>
    </location>
</feature>
<organism evidence="3 4">
    <name type="scientific">Pyrenophora tritici-repentis</name>
    <dbReference type="NCBI Taxonomy" id="45151"/>
    <lineage>
        <taxon>Eukaryota</taxon>
        <taxon>Fungi</taxon>
        <taxon>Dikarya</taxon>
        <taxon>Ascomycota</taxon>
        <taxon>Pezizomycotina</taxon>
        <taxon>Dothideomycetes</taxon>
        <taxon>Pleosporomycetidae</taxon>
        <taxon>Pleosporales</taxon>
        <taxon>Pleosporineae</taxon>
        <taxon>Pleosporaceae</taxon>
        <taxon>Pyrenophora</taxon>
    </lineage>
</organism>
<proteinExistence type="predicted"/>
<reference evidence="3 4" key="1">
    <citation type="journal article" date="2018" name="BMC Genomics">
        <title>Comparative genomics of the wheat fungal pathogen Pyrenophora tritici-repentis reveals chromosomal variations and genome plasticity.</title>
        <authorList>
            <person name="Moolhuijzen P."/>
            <person name="See P.T."/>
            <person name="Hane J.K."/>
            <person name="Shi G."/>
            <person name="Liu Z."/>
            <person name="Oliver R.P."/>
            <person name="Moffat C.S."/>
        </authorList>
    </citation>
    <scope>NUCLEOTIDE SEQUENCE [LARGE SCALE GENOMIC DNA]</scope>
    <source>
        <strain evidence="3">M4</strain>
    </source>
</reference>
<feature type="domain" description="DDE-1" evidence="2">
    <location>
        <begin position="20"/>
        <end position="122"/>
    </location>
</feature>
<dbReference type="PANTHER" id="PTHR19303:SF74">
    <property type="entry name" value="POGO TRANSPOSABLE ELEMENT WITH KRAB DOMAIN"/>
    <property type="match status" value="1"/>
</dbReference>
<dbReference type="InterPro" id="IPR050863">
    <property type="entry name" value="CenT-Element_Derived"/>
</dbReference>
<name>A0A834RT23_9PLEO</name>
<dbReference type="Proteomes" id="UP000245464">
    <property type="component" value="Chromosome 6"/>
</dbReference>
<evidence type="ECO:0000259" key="2">
    <source>
        <dbReference type="Pfam" id="PF03184"/>
    </source>
</evidence>
<evidence type="ECO:0000256" key="1">
    <source>
        <dbReference type="SAM" id="MobiDB-lite"/>
    </source>
</evidence>
<evidence type="ECO:0000313" key="3">
    <source>
        <dbReference type="EMBL" id="KAF7569540.1"/>
    </source>
</evidence>
<dbReference type="GO" id="GO:0003677">
    <property type="term" value="F:DNA binding"/>
    <property type="evidence" value="ECO:0007669"/>
    <property type="project" value="TreeGrafter"/>
</dbReference>
<dbReference type="PANTHER" id="PTHR19303">
    <property type="entry name" value="TRANSPOSON"/>
    <property type="match status" value="1"/>
</dbReference>
<feature type="compositionally biased region" description="Basic and acidic residues" evidence="1">
    <location>
        <begin position="271"/>
        <end position="322"/>
    </location>
</feature>
<dbReference type="InterPro" id="IPR004875">
    <property type="entry name" value="DDE_SF_endonuclease_dom"/>
</dbReference>
<dbReference type="EMBL" id="NQIK02000006">
    <property type="protein sequence ID" value="KAF7569540.1"/>
    <property type="molecule type" value="Genomic_DNA"/>
</dbReference>
<dbReference type="GO" id="GO:0005634">
    <property type="term" value="C:nucleus"/>
    <property type="evidence" value="ECO:0007669"/>
    <property type="project" value="TreeGrafter"/>
</dbReference>
<dbReference type="GeneID" id="90957098"/>
<dbReference type="RefSeq" id="XP_065961558.1">
    <property type="nucleotide sequence ID" value="XM_066108373.1"/>
</dbReference>
<comment type="caution">
    <text evidence="3">The sequence shown here is derived from an EMBL/GenBank/DDBJ whole genome shotgun (WGS) entry which is preliminary data.</text>
</comment>
<gene>
    <name evidence="3" type="ORF">PtrM4_119550</name>
</gene>
<sequence>MGSEAYDLYDNWVKDIPPEDTQINVSSSPTGWSNEKLGLAWLKRFDQFTKEKARRSWRLLICDGHGSHLTKQFLDYAIENRIIVMVFPSHSTHTLQPLDVGVFGPLSHYYSSQLSQQQQRSQGLLPVVKADFYSLFKPAYASSFTEANIVAAFKATGIWPIDRTVVTKRFDYTTPPLQTDNISPSHLSPADWWRTERLVERAIKGNNDQVVTKLVGAIHRASTQHKLLQYENKGLLASLDTKNKRTKRGRRLPLKGDQKRPTDAVFYSPRKLQEARDERARKDAKILADQARKADAKQLREAKKLLSEKTRREQQKQQENSDKAIQPSQKEY</sequence>
<evidence type="ECO:0000313" key="4">
    <source>
        <dbReference type="Proteomes" id="UP000245464"/>
    </source>
</evidence>
<dbReference type="AlphaFoldDB" id="A0A834RT23"/>
<dbReference type="Pfam" id="PF03184">
    <property type="entry name" value="DDE_1"/>
    <property type="match status" value="1"/>
</dbReference>
<feature type="compositionally biased region" description="Basic residues" evidence="1">
    <location>
        <begin position="244"/>
        <end position="253"/>
    </location>
</feature>
<protein>
    <recommendedName>
        <fullName evidence="2">DDE-1 domain-containing protein</fullName>
    </recommendedName>
</protein>
<dbReference type="KEGG" id="ptrr:90957098"/>
<accession>A0A834RT23</accession>